<sequence length="380" mass="38238">MTRGKLMAAALYLGTLGLVGTASPPAAGAVAAEDCTYRISVLEFDNPLPRPPGGRWFSGFGQILGSDGVNRFAGWRHWSVTSPWSFGSVGVIWTGATEQHLEGTAAEPWATAFDVNGSGDAVGNLNASGAGDHAVLWRAGAPATPVRLAEPAGATSTTATAVDDNGVIVGFATFGSGTGQTTRGLTWSVSSPGTVRDLGATAGVLSDVGADGRVVGFTGRADAPGRAVAGPVTAVTPLPGQPGTTGGYAFATAGPFVVGRGAGTGPLRWENGVAQALPALAPGPNNFSSDPIPPAPAFPVAVNSAGLVVANTGHLPLDRLAGGIARASYLKDGEWRALPLDPEDVDLYGSNRAVTVTEDGRIGGTSSAADLERPAIWTCT</sequence>
<organism evidence="2 3">
    <name type="scientific">Virgisporangium aurantiacum</name>
    <dbReference type="NCBI Taxonomy" id="175570"/>
    <lineage>
        <taxon>Bacteria</taxon>
        <taxon>Bacillati</taxon>
        <taxon>Actinomycetota</taxon>
        <taxon>Actinomycetes</taxon>
        <taxon>Micromonosporales</taxon>
        <taxon>Micromonosporaceae</taxon>
        <taxon>Virgisporangium</taxon>
    </lineage>
</organism>
<proteinExistence type="predicted"/>
<evidence type="ECO:0008006" key="4">
    <source>
        <dbReference type="Google" id="ProtNLM"/>
    </source>
</evidence>
<reference evidence="2" key="1">
    <citation type="submission" date="2021-01" db="EMBL/GenBank/DDBJ databases">
        <title>Whole genome shotgun sequence of Virgisporangium aurantiacum NBRC 16421.</title>
        <authorList>
            <person name="Komaki H."/>
            <person name="Tamura T."/>
        </authorList>
    </citation>
    <scope>NUCLEOTIDE SEQUENCE</scope>
    <source>
        <strain evidence="2">NBRC 16421</strain>
    </source>
</reference>
<evidence type="ECO:0000256" key="1">
    <source>
        <dbReference type="SAM" id="SignalP"/>
    </source>
</evidence>
<dbReference type="AlphaFoldDB" id="A0A8J3Z8V6"/>
<accession>A0A8J3Z8V6</accession>
<evidence type="ECO:0000313" key="3">
    <source>
        <dbReference type="Proteomes" id="UP000612585"/>
    </source>
</evidence>
<dbReference type="EMBL" id="BOPG01000037">
    <property type="protein sequence ID" value="GIJ58503.1"/>
    <property type="molecule type" value="Genomic_DNA"/>
</dbReference>
<comment type="caution">
    <text evidence="2">The sequence shown here is derived from an EMBL/GenBank/DDBJ whole genome shotgun (WGS) entry which is preliminary data.</text>
</comment>
<feature type="chain" id="PRO_5038679435" description="Extracellular repeat, HAF family" evidence="1">
    <location>
        <begin position="29"/>
        <end position="380"/>
    </location>
</feature>
<feature type="signal peptide" evidence="1">
    <location>
        <begin position="1"/>
        <end position="28"/>
    </location>
</feature>
<gene>
    <name evidence="2" type="ORF">Vau01_060190</name>
</gene>
<protein>
    <recommendedName>
        <fullName evidence="4">Extracellular repeat, HAF family</fullName>
    </recommendedName>
</protein>
<keyword evidence="3" id="KW-1185">Reference proteome</keyword>
<dbReference type="Proteomes" id="UP000612585">
    <property type="component" value="Unassembled WGS sequence"/>
</dbReference>
<keyword evidence="1" id="KW-0732">Signal</keyword>
<evidence type="ECO:0000313" key="2">
    <source>
        <dbReference type="EMBL" id="GIJ58503.1"/>
    </source>
</evidence>
<name>A0A8J3Z8V6_9ACTN</name>